<evidence type="ECO:0000256" key="1">
    <source>
        <dbReference type="SAM" id="Phobius"/>
    </source>
</evidence>
<dbReference type="AlphaFoldDB" id="A0A914W629"/>
<protein>
    <submittedName>
        <fullName evidence="4">CX domain-containing protein</fullName>
    </submittedName>
</protein>
<dbReference type="WBParaSite" id="PSAMB.scaffold3347size18657.g21211.t1">
    <property type="protein sequence ID" value="PSAMB.scaffold3347size18657.g21211.t1"/>
    <property type="gene ID" value="PSAMB.scaffold3347size18657.g21211"/>
</dbReference>
<evidence type="ECO:0000313" key="4">
    <source>
        <dbReference type="WBParaSite" id="PSAMB.scaffold3347size18657.g21211.t1"/>
    </source>
</evidence>
<feature type="transmembrane region" description="Helical" evidence="1">
    <location>
        <begin position="147"/>
        <end position="173"/>
    </location>
</feature>
<name>A0A914W629_9BILA</name>
<dbReference type="Proteomes" id="UP000887566">
    <property type="component" value="Unplaced"/>
</dbReference>
<sequence length="262" mass="29223">MSTWRDREAAVVAAGEEVAAEEAAAVGEAAAPVGAVVEVPASGVEVAFRLSPKELELARGGRGTINSPGAAVTWNSRRYYWGSSYYQYRSGYEMCSMPLINSTDDTFNDVAFDNGTRPEMIAWSCHALSEYCCGYECCPSENEPISIWAIIGIVVGTIILLPVLLWCAFYIWYLVQNYNSRKKEEGKGKKAKEYSEQDRIRINVTGNENEGREKMAEEEKALMQSQITEIQPDQALENVEQTDPLQPQYPLWVPPPPYNSKL</sequence>
<keyword evidence="1" id="KW-1133">Transmembrane helix</keyword>
<dbReference type="PANTHER" id="PTHR47520">
    <property type="entry name" value="CX DOMAIN-CONTAINING PROTEIN-RELATED"/>
    <property type="match status" value="1"/>
</dbReference>
<dbReference type="InterPro" id="IPR002619">
    <property type="entry name" value="CX"/>
</dbReference>
<keyword evidence="3" id="KW-1185">Reference proteome</keyword>
<evidence type="ECO:0000313" key="3">
    <source>
        <dbReference type="Proteomes" id="UP000887566"/>
    </source>
</evidence>
<evidence type="ECO:0000259" key="2">
    <source>
        <dbReference type="Pfam" id="PF01705"/>
    </source>
</evidence>
<keyword evidence="1" id="KW-0812">Transmembrane</keyword>
<accession>A0A914W629</accession>
<keyword evidence="1" id="KW-0472">Membrane</keyword>
<reference evidence="4" key="1">
    <citation type="submission" date="2022-11" db="UniProtKB">
        <authorList>
            <consortium name="WormBaseParasite"/>
        </authorList>
    </citation>
    <scope>IDENTIFICATION</scope>
</reference>
<organism evidence="3 4">
    <name type="scientific">Plectus sambesii</name>
    <dbReference type="NCBI Taxonomy" id="2011161"/>
    <lineage>
        <taxon>Eukaryota</taxon>
        <taxon>Metazoa</taxon>
        <taxon>Ecdysozoa</taxon>
        <taxon>Nematoda</taxon>
        <taxon>Chromadorea</taxon>
        <taxon>Plectida</taxon>
        <taxon>Plectina</taxon>
        <taxon>Plectoidea</taxon>
        <taxon>Plectidae</taxon>
        <taxon>Plectus</taxon>
    </lineage>
</organism>
<dbReference type="Pfam" id="PF01705">
    <property type="entry name" value="CX"/>
    <property type="match status" value="1"/>
</dbReference>
<proteinExistence type="predicted"/>
<feature type="domain" description="CX" evidence="2">
    <location>
        <begin position="79"/>
        <end position="138"/>
    </location>
</feature>